<name>E0SEM2_DICD3</name>
<reference evidence="1 2" key="1">
    <citation type="journal article" date="2011" name="J. Bacteriol.">
        <title>Genome sequence of the plant-pathogenic bacterium Dickeya dadantii 3937.</title>
        <authorList>
            <person name="Glasner J.D."/>
            <person name="Yang C.H."/>
            <person name="Reverchon S."/>
            <person name="Hugouvieux-Cotte-Pattat N."/>
            <person name="Condemine G."/>
            <person name="Bohin J.P."/>
            <person name="Van Gijsegem F."/>
            <person name="Yang S."/>
            <person name="Franza T."/>
            <person name="Expert D."/>
            <person name="Plunkett G. III"/>
            <person name="San Francisco M.J."/>
            <person name="Charkowski A.O."/>
            <person name="Py B."/>
            <person name="Bell K."/>
            <person name="Rauscher L."/>
            <person name="Rodriguez-Palenzuela P."/>
            <person name="Toussaint A."/>
            <person name="Holeva M.C."/>
            <person name="He S.Y."/>
            <person name="Douet V."/>
            <person name="Boccara M."/>
            <person name="Blanco C."/>
            <person name="Toth I."/>
            <person name="Anderson B.D."/>
            <person name="Biehl B.S."/>
            <person name="Mau B."/>
            <person name="Flynn S.M."/>
            <person name="Barras F."/>
            <person name="Lindeberg M."/>
            <person name="Birch P.R."/>
            <person name="Tsuyumu S."/>
            <person name="Shi X."/>
            <person name="Hibbing M."/>
            <person name="Yap M.N."/>
            <person name="Carpentier M."/>
            <person name="Dassa E."/>
            <person name="Umehara M."/>
            <person name="Kim J.F."/>
            <person name="Rusch M."/>
            <person name="Soni P."/>
            <person name="Mayhew G.F."/>
            <person name="Fouts D.E."/>
            <person name="Gill S.R."/>
            <person name="Blattner F.R."/>
            <person name="Keen N.T."/>
            <person name="Perna N.T."/>
        </authorList>
    </citation>
    <scope>NUCLEOTIDE SEQUENCE [LARGE SCALE GENOMIC DNA]</scope>
    <source>
        <strain evidence="1 2">3937</strain>
    </source>
</reference>
<dbReference type="STRING" id="198628.Dda3937_01147"/>
<dbReference type="EMBL" id="CP002038">
    <property type="protein sequence ID" value="ADM96275.1"/>
    <property type="molecule type" value="Genomic_DNA"/>
</dbReference>
<dbReference type="KEGG" id="ddd:Dda3937_01147"/>
<keyword evidence="2" id="KW-1185">Reference proteome</keyword>
<protein>
    <submittedName>
        <fullName evidence="1">Uncharacterized protein</fullName>
    </submittedName>
</protein>
<dbReference type="Proteomes" id="UP000006859">
    <property type="component" value="Chromosome"/>
</dbReference>
<evidence type="ECO:0000313" key="2">
    <source>
        <dbReference type="Proteomes" id="UP000006859"/>
    </source>
</evidence>
<dbReference type="HOGENOM" id="CLU_1370283_0_0_6"/>
<proteinExistence type="predicted"/>
<gene>
    <name evidence="1" type="ordered locus">Dda3937_01147</name>
</gene>
<organism evidence="1 2">
    <name type="scientific">Dickeya dadantii (strain 3937)</name>
    <name type="common">Erwinia chrysanthemi (strain 3937)</name>
    <dbReference type="NCBI Taxonomy" id="198628"/>
    <lineage>
        <taxon>Bacteria</taxon>
        <taxon>Pseudomonadati</taxon>
        <taxon>Pseudomonadota</taxon>
        <taxon>Gammaproteobacteria</taxon>
        <taxon>Enterobacterales</taxon>
        <taxon>Pectobacteriaceae</taxon>
        <taxon>Dickeya</taxon>
    </lineage>
</organism>
<dbReference type="AlphaFoldDB" id="E0SEM2"/>
<evidence type="ECO:0000313" key="1">
    <source>
        <dbReference type="EMBL" id="ADM96275.1"/>
    </source>
</evidence>
<sequence>MQISFKKYEQYLSIFSPPCLPPDLLRRAHPQRVAARIELAVASSRTRRHTSIDRRRLAYRLHPVRVRQQIFRHNPADFRPLRLGKFTIAIRRIRRNSQPAQRQHQQQSACRQPVYFHDYLLPSGDPLWQAHSPHEMGLPHSVSEPCHSRFAAPRPRSVSAVPSGDTQSGYRSGGKFVVKAGYAGIKILYRVEKLSYLYD</sequence>
<accession>E0SEM2</accession>